<organism evidence="1 2">
    <name type="scientific">Alishewanella longhuensis</name>
    <dbReference type="NCBI Taxonomy" id="1091037"/>
    <lineage>
        <taxon>Bacteria</taxon>
        <taxon>Pseudomonadati</taxon>
        <taxon>Pseudomonadota</taxon>
        <taxon>Gammaproteobacteria</taxon>
        <taxon>Alteromonadales</taxon>
        <taxon>Alteromonadaceae</taxon>
        <taxon>Alishewanella</taxon>
    </lineage>
</organism>
<reference evidence="2" key="1">
    <citation type="journal article" date="2019" name="Int. J. Syst. Evol. Microbiol.">
        <title>The Global Catalogue of Microorganisms (GCM) 10K type strain sequencing project: providing services to taxonomists for standard genome sequencing and annotation.</title>
        <authorList>
            <consortium name="The Broad Institute Genomics Platform"/>
            <consortium name="The Broad Institute Genome Sequencing Center for Infectious Disease"/>
            <person name="Wu L."/>
            <person name="Ma J."/>
        </authorList>
    </citation>
    <scope>NUCLEOTIDE SEQUENCE [LARGE SCALE GENOMIC DNA]</scope>
    <source>
        <strain evidence="2">CGMCC 1.7003</strain>
    </source>
</reference>
<dbReference type="RefSeq" id="WP_189433821.1">
    <property type="nucleotide sequence ID" value="NZ_BNAO01000009.1"/>
</dbReference>
<dbReference type="Proteomes" id="UP000659697">
    <property type="component" value="Unassembled WGS sequence"/>
</dbReference>
<proteinExistence type="predicted"/>
<name>A0ABQ3L216_9ALTE</name>
<sequence length="121" mass="13259">MIRWILAALILLPALAYYVSNFISVTGTEPTPVAQNTLLLADDGPYAFFDETETQLTVKWLCAQQVIEQQQTVAEVIVPRCAYNKPIAVRPTNQVAVPSRAEASSLAVLSDIPVNRCRSAL</sequence>
<comment type="caution">
    <text evidence="1">The sequence shown here is derived from an EMBL/GenBank/DDBJ whole genome shotgun (WGS) entry which is preliminary data.</text>
</comment>
<gene>
    <name evidence="1" type="ORF">GCM10010919_29650</name>
</gene>
<dbReference type="EMBL" id="BNAO01000009">
    <property type="protein sequence ID" value="GHG75453.1"/>
    <property type="molecule type" value="Genomic_DNA"/>
</dbReference>
<keyword evidence="2" id="KW-1185">Reference proteome</keyword>
<evidence type="ECO:0000313" key="1">
    <source>
        <dbReference type="EMBL" id="GHG75453.1"/>
    </source>
</evidence>
<evidence type="ECO:0000313" key="2">
    <source>
        <dbReference type="Proteomes" id="UP000659697"/>
    </source>
</evidence>
<protein>
    <submittedName>
        <fullName evidence="1">Uncharacterized protein</fullName>
    </submittedName>
</protein>
<accession>A0ABQ3L216</accession>